<keyword evidence="12" id="KW-0472">Membrane</keyword>
<evidence type="ECO:0000313" key="23">
    <source>
        <dbReference type="EMBL" id="VAX07343.1"/>
    </source>
</evidence>
<evidence type="ECO:0000256" key="4">
    <source>
        <dbReference type="ARBA" id="ARBA00022475"/>
    </source>
</evidence>
<evidence type="ECO:0000256" key="2">
    <source>
        <dbReference type="ARBA" id="ARBA00004236"/>
    </source>
</evidence>
<name>A0A3B1B612_9ZZZZ</name>
<dbReference type="Gene3D" id="3.30.2060.10">
    <property type="entry name" value="Penicillin-binding protein 1b domain"/>
    <property type="match status" value="1"/>
</dbReference>
<dbReference type="GO" id="GO:0009252">
    <property type="term" value="P:peptidoglycan biosynthetic process"/>
    <property type="evidence" value="ECO:0007669"/>
    <property type="project" value="UniProtKB-KW"/>
</dbReference>
<keyword evidence="8 23" id="KW-0808">Transferase</keyword>
<evidence type="ECO:0000256" key="6">
    <source>
        <dbReference type="ARBA" id="ARBA00022670"/>
    </source>
</evidence>
<dbReference type="GO" id="GO:0006508">
    <property type="term" value="P:proteolysis"/>
    <property type="evidence" value="ECO:0007669"/>
    <property type="project" value="UniProtKB-KW"/>
</dbReference>
<dbReference type="SUPFAM" id="SSF53955">
    <property type="entry name" value="Lysozyme-like"/>
    <property type="match status" value="1"/>
</dbReference>
<dbReference type="AlphaFoldDB" id="A0A3B1B612"/>
<dbReference type="Pfam" id="PF00905">
    <property type="entry name" value="Transpeptidase"/>
    <property type="match status" value="1"/>
</dbReference>
<dbReference type="InterPro" id="IPR050396">
    <property type="entry name" value="Glycosyltr_51/Transpeptidase"/>
</dbReference>
<evidence type="ECO:0000259" key="21">
    <source>
        <dbReference type="Pfam" id="PF00912"/>
    </source>
</evidence>
<sequence>MPKSLPRKTATSAKKKRQSASKKTAAKKLPRKKTVNRRVRKKSVRAKQFTSIFKSYRGLILLSFVLLLTGYFIYLDFIIRSQFEGKRWALPATVYARPLELYAGKKLSVAQLRREIKLSGYRPVLEAKSVGTFSLHGSTFELISRAFQYWDSFDTARQLRIRIEDGRVEVITDRDTGEPVDIVRLEPAVVGRIYPSHHEDRQLVRLPDVPQTLKRGLIALEDRAFYQHHGLDPRALLRALWVDLRAGKIVQGGSTLTQQLVKNFFLSNQRSLWRKFNEANMSILLEWHYEKNDILEAYLNEIYLGQDGVRAIHGFGLASPFYFDRPLTALALHEIATLIALVRGPSYYDAWRHPQRLIKRRNLVLSIMAGQAIISAAEEAQAANKPLGVVRRPHRIAGAYPAFMDLVRRQLREDYRQEDLNAEGLRIFTTLDPAIQAQVEKSAQQWLTRLDRQRGLGGKLQTAIVLTDTSNGEVLALLGDRNPKYAGFNRALDASRPVGSLIKPAVYLTALEKNYSLAQLIEDTPLTLKGPNGTHWSPRNYDGKSHGRVPLVTALTRSYNQATVRLGMSLGFEAIADTLQRLGVEQEIPAYPSMLLGAVNLTPYEVTEMYQTLAANGFNSPLRTVREVLAADGRALKRFPVTVKQRIDADSIEMINRALNLVSHSGTARSLQKLLPEGLEVAGKTGTTNDLRDSWFAGYTGSHLAVVWLGLDDNQSLGLSGAGGALKLWAGFMSQLDTQSLPLFELPSLKYEWVDLRDGRLSDEDCEAVAYLPFRPGNRSVEQAACLDGGMMDDDF</sequence>
<dbReference type="PIRSF" id="PIRSF002799">
    <property type="entry name" value="PBP_1b"/>
    <property type="match status" value="1"/>
</dbReference>
<dbReference type="PANTHER" id="PTHR32282">
    <property type="entry name" value="BINDING PROTEIN TRANSPEPTIDASE, PUTATIVE-RELATED"/>
    <property type="match status" value="1"/>
</dbReference>
<protein>
    <recommendedName>
        <fullName evidence="3">Penicillin-binding protein 1B</fullName>
        <ecNumber evidence="17">2.4.99.28</ecNumber>
    </recommendedName>
    <alternativeName>
        <fullName evidence="16">Murein polymerase</fullName>
    </alternativeName>
</protein>
<evidence type="ECO:0000256" key="19">
    <source>
        <dbReference type="SAM" id="MobiDB-lite"/>
    </source>
</evidence>
<dbReference type="GO" id="GO:0030288">
    <property type="term" value="C:outer membrane-bounded periplasmic space"/>
    <property type="evidence" value="ECO:0007669"/>
    <property type="project" value="TreeGrafter"/>
</dbReference>
<dbReference type="GO" id="GO:0008360">
    <property type="term" value="P:regulation of cell shape"/>
    <property type="evidence" value="ECO:0007669"/>
    <property type="project" value="UniProtKB-KW"/>
</dbReference>
<dbReference type="InterPro" id="IPR001460">
    <property type="entry name" value="PCN-bd_Tpept"/>
</dbReference>
<evidence type="ECO:0000256" key="10">
    <source>
        <dbReference type="ARBA" id="ARBA00022960"/>
    </source>
</evidence>
<dbReference type="InterPro" id="IPR023346">
    <property type="entry name" value="Lysozyme-like_dom_sf"/>
</dbReference>
<dbReference type="GO" id="GO:0046677">
    <property type="term" value="P:response to antibiotic"/>
    <property type="evidence" value="ECO:0007669"/>
    <property type="project" value="UniProtKB-KW"/>
</dbReference>
<comment type="catalytic activity">
    <reaction evidence="18">
        <text>[GlcNAc-(1-&gt;4)-Mur2Ac(oyl-L-Ala-gamma-D-Glu-L-Lys-D-Ala-D-Ala)](n)-di-trans,octa-cis-undecaprenyl diphosphate + beta-D-GlcNAc-(1-&gt;4)-Mur2Ac(oyl-L-Ala-gamma-D-Glu-L-Lys-D-Ala-D-Ala)-di-trans,octa-cis-undecaprenyl diphosphate = [GlcNAc-(1-&gt;4)-Mur2Ac(oyl-L-Ala-gamma-D-Glu-L-Lys-D-Ala-D-Ala)](n+1)-di-trans,octa-cis-undecaprenyl diphosphate + di-trans,octa-cis-undecaprenyl diphosphate + H(+)</text>
        <dbReference type="Rhea" id="RHEA:23708"/>
        <dbReference type="Rhea" id="RHEA-COMP:9602"/>
        <dbReference type="Rhea" id="RHEA-COMP:9603"/>
        <dbReference type="ChEBI" id="CHEBI:15378"/>
        <dbReference type="ChEBI" id="CHEBI:58405"/>
        <dbReference type="ChEBI" id="CHEBI:60033"/>
        <dbReference type="ChEBI" id="CHEBI:78435"/>
        <dbReference type="EC" id="2.4.99.28"/>
    </reaction>
</comment>
<dbReference type="InterPro" id="IPR036950">
    <property type="entry name" value="PBP_transglycosylase"/>
</dbReference>
<dbReference type="Pfam" id="PF00912">
    <property type="entry name" value="Transgly"/>
    <property type="match status" value="1"/>
</dbReference>
<keyword evidence="14" id="KW-0511">Multifunctional enzyme</keyword>
<dbReference type="GO" id="GO:0009274">
    <property type="term" value="C:peptidoglycan-based cell wall"/>
    <property type="evidence" value="ECO:0007669"/>
    <property type="project" value="InterPro"/>
</dbReference>
<proteinExistence type="predicted"/>
<evidence type="ECO:0000256" key="3">
    <source>
        <dbReference type="ARBA" id="ARBA00018637"/>
    </source>
</evidence>
<dbReference type="Pfam" id="PF14814">
    <property type="entry name" value="UB2H"/>
    <property type="match status" value="1"/>
</dbReference>
<dbReference type="GO" id="GO:0008658">
    <property type="term" value="F:penicillin binding"/>
    <property type="evidence" value="ECO:0007669"/>
    <property type="project" value="InterPro"/>
</dbReference>
<evidence type="ECO:0000256" key="15">
    <source>
        <dbReference type="ARBA" id="ARBA00023316"/>
    </source>
</evidence>
<dbReference type="GO" id="GO:0004180">
    <property type="term" value="F:carboxypeptidase activity"/>
    <property type="evidence" value="ECO:0007669"/>
    <property type="project" value="UniProtKB-KW"/>
</dbReference>
<reference evidence="23" key="1">
    <citation type="submission" date="2018-06" db="EMBL/GenBank/DDBJ databases">
        <authorList>
            <person name="Zhirakovskaya E."/>
        </authorList>
    </citation>
    <scope>NUCLEOTIDE SEQUENCE</scope>
</reference>
<evidence type="ECO:0000259" key="22">
    <source>
        <dbReference type="Pfam" id="PF14814"/>
    </source>
</evidence>
<keyword evidence="15" id="KW-0961">Cell wall biogenesis/degradation</keyword>
<dbReference type="InterPro" id="IPR001264">
    <property type="entry name" value="Glyco_trans_51"/>
</dbReference>
<dbReference type="GO" id="GO:0008955">
    <property type="term" value="F:peptidoglycan glycosyltransferase activity"/>
    <property type="evidence" value="ECO:0007669"/>
    <property type="project" value="UniProtKB-EC"/>
</dbReference>
<evidence type="ECO:0000256" key="14">
    <source>
        <dbReference type="ARBA" id="ARBA00023268"/>
    </source>
</evidence>
<dbReference type="PANTHER" id="PTHR32282:SF11">
    <property type="entry name" value="PENICILLIN-BINDING PROTEIN 1B"/>
    <property type="match status" value="1"/>
</dbReference>
<dbReference type="InterPro" id="IPR011813">
    <property type="entry name" value="PBP_1b"/>
</dbReference>
<keyword evidence="5" id="KW-0121">Carboxypeptidase</keyword>
<dbReference type="EMBL" id="UOFY01000015">
    <property type="protein sequence ID" value="VAX07343.1"/>
    <property type="molecule type" value="Genomic_DNA"/>
</dbReference>
<evidence type="ECO:0000256" key="8">
    <source>
        <dbReference type="ARBA" id="ARBA00022679"/>
    </source>
</evidence>
<evidence type="ECO:0000259" key="20">
    <source>
        <dbReference type="Pfam" id="PF00905"/>
    </source>
</evidence>
<keyword evidence="13" id="KW-0046">Antibiotic resistance</keyword>
<feature type="domain" description="Glycosyl transferase family 51" evidence="21">
    <location>
        <begin position="192"/>
        <end position="368"/>
    </location>
</feature>
<dbReference type="Gene3D" id="1.10.3810.10">
    <property type="entry name" value="Biosynthetic peptidoglycan transglycosylase-like"/>
    <property type="match status" value="1"/>
</dbReference>
<keyword evidence="9" id="KW-0378">Hydrolase</keyword>
<comment type="subcellular location">
    <subcellularLocation>
        <location evidence="2">Cell membrane</location>
    </subcellularLocation>
</comment>
<dbReference type="InterPro" id="IPR028166">
    <property type="entry name" value="UB2H"/>
</dbReference>
<gene>
    <name evidence="23" type="ORF">MNBD_GAMMA25-2641</name>
</gene>
<keyword evidence="7 23" id="KW-0328">Glycosyltransferase</keyword>
<evidence type="ECO:0000256" key="9">
    <source>
        <dbReference type="ARBA" id="ARBA00022801"/>
    </source>
</evidence>
<dbReference type="SUPFAM" id="SSF56601">
    <property type="entry name" value="beta-lactamase/transpeptidase-like"/>
    <property type="match status" value="1"/>
</dbReference>
<evidence type="ECO:0000256" key="16">
    <source>
        <dbReference type="ARBA" id="ARBA00032454"/>
    </source>
</evidence>
<dbReference type="GO" id="GO:0071555">
    <property type="term" value="P:cell wall organization"/>
    <property type="evidence" value="ECO:0007669"/>
    <property type="project" value="UniProtKB-KW"/>
</dbReference>
<keyword evidence="10" id="KW-0133">Cell shape</keyword>
<keyword evidence="6" id="KW-0645">Protease</keyword>
<organism evidence="23">
    <name type="scientific">hydrothermal vent metagenome</name>
    <dbReference type="NCBI Taxonomy" id="652676"/>
    <lineage>
        <taxon>unclassified sequences</taxon>
        <taxon>metagenomes</taxon>
        <taxon>ecological metagenomes</taxon>
    </lineage>
</organism>
<keyword evidence="4" id="KW-1003">Cell membrane</keyword>
<accession>A0A3B1B612</accession>
<evidence type="ECO:0000256" key="12">
    <source>
        <dbReference type="ARBA" id="ARBA00023136"/>
    </source>
</evidence>
<evidence type="ECO:0000256" key="5">
    <source>
        <dbReference type="ARBA" id="ARBA00022645"/>
    </source>
</evidence>
<dbReference type="GO" id="GO:0005886">
    <property type="term" value="C:plasma membrane"/>
    <property type="evidence" value="ECO:0007669"/>
    <property type="project" value="UniProtKB-SubCell"/>
</dbReference>
<dbReference type="InterPro" id="IPR012338">
    <property type="entry name" value="Beta-lactam/transpept-like"/>
</dbReference>
<comment type="function">
    <text evidence="1">Cell wall formation. Synthesis of cross-linked peptidoglycan from the lipid intermediates. The enzyme has a penicillin-insensitive transglycosylase N-terminal domain (formation of linear glycan strands) and a penicillin-sensitive transpeptidase C-terminal domain (cross-linking of the peptide subunits).</text>
</comment>
<evidence type="ECO:0000256" key="13">
    <source>
        <dbReference type="ARBA" id="ARBA00023251"/>
    </source>
</evidence>
<evidence type="ECO:0000256" key="18">
    <source>
        <dbReference type="ARBA" id="ARBA00049902"/>
    </source>
</evidence>
<evidence type="ECO:0000256" key="11">
    <source>
        <dbReference type="ARBA" id="ARBA00022984"/>
    </source>
</evidence>
<dbReference type="NCBIfam" id="TIGR02071">
    <property type="entry name" value="PBP_1b"/>
    <property type="match status" value="1"/>
</dbReference>
<feature type="compositionally biased region" description="Basic residues" evidence="19">
    <location>
        <begin position="13"/>
        <end position="40"/>
    </location>
</feature>
<evidence type="ECO:0000256" key="7">
    <source>
        <dbReference type="ARBA" id="ARBA00022676"/>
    </source>
</evidence>
<feature type="region of interest" description="Disordered" evidence="19">
    <location>
        <begin position="1"/>
        <end position="40"/>
    </location>
</feature>
<evidence type="ECO:0000256" key="1">
    <source>
        <dbReference type="ARBA" id="ARBA00002624"/>
    </source>
</evidence>
<feature type="domain" description="Bifunctional transglycosylase second" evidence="22">
    <location>
        <begin position="101"/>
        <end position="185"/>
    </location>
</feature>
<dbReference type="EC" id="2.4.99.28" evidence="17"/>
<dbReference type="Gene3D" id="3.40.710.10">
    <property type="entry name" value="DD-peptidase/beta-lactamase superfamily"/>
    <property type="match status" value="1"/>
</dbReference>
<keyword evidence="11" id="KW-0573">Peptidoglycan synthesis</keyword>
<feature type="domain" description="Penicillin-binding protein transpeptidase" evidence="20">
    <location>
        <begin position="463"/>
        <end position="701"/>
    </location>
</feature>
<evidence type="ECO:0000256" key="17">
    <source>
        <dbReference type="ARBA" id="ARBA00044770"/>
    </source>
</evidence>